<evidence type="ECO:0000313" key="2">
    <source>
        <dbReference type="Proteomes" id="UP000030693"/>
    </source>
</evidence>
<dbReference type="GeneID" id="20529787"/>
<protein>
    <submittedName>
        <fullName evidence="1">Uncharacterized protein</fullName>
    </submittedName>
</protein>
<dbReference type="InterPro" id="IPR006212">
    <property type="entry name" value="Furin_repeat"/>
</dbReference>
<dbReference type="EMBL" id="KB932208">
    <property type="protein sequence ID" value="KCV68766.1"/>
    <property type="molecule type" value="Genomic_DNA"/>
</dbReference>
<evidence type="ECO:0000313" key="1">
    <source>
        <dbReference type="EMBL" id="KCV68766.1"/>
    </source>
</evidence>
<proteinExistence type="predicted"/>
<dbReference type="CDD" id="cd00064">
    <property type="entry name" value="FU"/>
    <property type="match status" value="1"/>
</dbReference>
<dbReference type="SUPFAM" id="SSF57184">
    <property type="entry name" value="Growth factor receptor domain"/>
    <property type="match status" value="1"/>
</dbReference>
<dbReference type="SMART" id="SM00261">
    <property type="entry name" value="FU"/>
    <property type="match status" value="1"/>
</dbReference>
<dbReference type="InterPro" id="IPR009030">
    <property type="entry name" value="Growth_fac_rcpt_cys_sf"/>
</dbReference>
<gene>
    <name evidence="1" type="ORF">H696_05062</name>
</gene>
<organism evidence="1">
    <name type="scientific">Fonticula alba</name>
    <name type="common">Slime mold</name>
    <dbReference type="NCBI Taxonomy" id="691883"/>
    <lineage>
        <taxon>Eukaryota</taxon>
        <taxon>Rotosphaerida</taxon>
        <taxon>Fonticulaceae</taxon>
        <taxon>Fonticula</taxon>
    </lineage>
</organism>
<reference evidence="1" key="1">
    <citation type="submission" date="2013-04" db="EMBL/GenBank/DDBJ databases">
        <title>The Genome Sequence of Fonticula alba ATCC 38817.</title>
        <authorList>
            <consortium name="The Broad Institute Genomics Platform"/>
            <person name="Russ C."/>
            <person name="Cuomo C."/>
            <person name="Burger G."/>
            <person name="Gray M.W."/>
            <person name="Holland P.W.H."/>
            <person name="King N."/>
            <person name="Lang F.B.F."/>
            <person name="Roger A.J."/>
            <person name="Ruiz-Trillo I."/>
            <person name="Brown M."/>
            <person name="Walker B."/>
            <person name="Young S."/>
            <person name="Zeng Q."/>
            <person name="Gargeya S."/>
            <person name="Fitzgerald M."/>
            <person name="Haas B."/>
            <person name="Abouelleil A."/>
            <person name="Allen A.W."/>
            <person name="Alvarado L."/>
            <person name="Arachchi H.M."/>
            <person name="Berlin A.M."/>
            <person name="Chapman S.B."/>
            <person name="Gainer-Dewar J."/>
            <person name="Goldberg J."/>
            <person name="Griggs A."/>
            <person name="Gujja S."/>
            <person name="Hansen M."/>
            <person name="Howarth C."/>
            <person name="Imamovic A."/>
            <person name="Ireland A."/>
            <person name="Larimer J."/>
            <person name="McCowan C."/>
            <person name="Murphy C."/>
            <person name="Pearson M."/>
            <person name="Poon T.W."/>
            <person name="Priest M."/>
            <person name="Roberts A."/>
            <person name="Saif S."/>
            <person name="Shea T."/>
            <person name="Sisk P."/>
            <person name="Sykes S."/>
            <person name="Wortman J."/>
            <person name="Nusbaum C."/>
            <person name="Birren B."/>
        </authorList>
    </citation>
    <scope>NUCLEOTIDE SEQUENCE [LARGE SCALE GENOMIC DNA]</scope>
    <source>
        <strain evidence="1">ATCC 38817</strain>
    </source>
</reference>
<accession>A0A058Z3Q0</accession>
<sequence>MVLSRLVPRPWHLGTMLSVVLVLLGTCARSSAGRSLLYYQKAPGRLSPDPGATVRQLLLPGLAEARWVRADGKVYYSDPSNIDFTTLGEDRLGAAFPFPVDMISNGHSFPTSPSHSLHHVPSLVDDRGVVVFSATKMSFYANDGLLGEHEDSQLERLLAAVQAEQQAVSVLFGKADENIYFGLIDHATSPPILLSTLGSSEPEFRASLGLGPVFHVVNNQAYFRVDALTGEVQRDSLSDVDRILQVLPTRLVSTDPDSQDVVFLLNSGSICICIDWQPSGNCPSQGASITIALTDVGASTSGELLNPPPQALAQGLSYLLYHDPGTSAVWRFDLHPDGTHITKHQEIVLAGMSGFPSVGNLRLLAFRHTGSAEDWVLSDGEFVHFDPNAFRCQEDPSIVCDDESRSSAQGWSCAEGRVLAPFDSQGHLCGGCDDEWTKTRRDPFDDGYRLHVDTDNGDTSCLADCPSDWPGSGGDLCTPPAMGRLSLAWGGMDFLEQPHAGALASLASVAASHLVWSPSLEKLMLEFPLPSANTLLGFDHDSQVVELTRATDGNFLRSQAIPFPLGAPSIVWSMMELALPLDETAWPALGMASFQSKGDMDWPGCHLRRLSRTHISVEAGPTSSPGAVISFDASGTPLVVRQPDTHRHAALFAGVPGAGDQLLSVGGHVSRILPLALGADDVRRIALPAAVAADPQGSHGWYGISVADFSNDRTIETFLNDLVPDGESILWRVLHLPLGGLPHGRVAEVPGNTQTLAQLPRAWDSATLEPAFLTVGPLSEEFPVILLMVMPGGLAAAPLRCNPAANHLCWLRQASFHAFPGGVQVVPAEVTVAQVHGPAAVGTLAGEEPSITIVFQVATGPAWTMDIRLAACPDGTHGPECVLCDESCELCDGPGPSRCTACKLQLPDGECVASCPPGMEEDDNKTCTCPPTCVSCVRLASQRYECQQCQDKLHHLRG</sequence>
<name>A0A058Z3Q0_FONAL</name>
<dbReference type="Proteomes" id="UP000030693">
    <property type="component" value="Unassembled WGS sequence"/>
</dbReference>
<dbReference type="RefSeq" id="XP_009497198.1">
    <property type="nucleotide sequence ID" value="XM_009498923.1"/>
</dbReference>
<keyword evidence="2" id="KW-1185">Reference proteome</keyword>
<dbReference type="Gene3D" id="2.10.220.10">
    <property type="entry name" value="Hormone Receptor, Insulin-like Growth Factor Receptor 1, Chain A, domain 2"/>
    <property type="match status" value="1"/>
</dbReference>
<dbReference type="AlphaFoldDB" id="A0A058Z3Q0"/>